<dbReference type="OrthoDB" id="21361at2157"/>
<dbReference type="EC" id="1.1.1.205" evidence="14 21"/>
<evidence type="ECO:0000256" key="5">
    <source>
        <dbReference type="ARBA" id="ARBA00022737"/>
    </source>
</evidence>
<evidence type="ECO:0000256" key="17">
    <source>
        <dbReference type="PIRSR" id="PIRSR000130-3"/>
    </source>
</evidence>
<comment type="similarity">
    <text evidence="2 14 20">Belongs to the IMPDH/GMPR family.</text>
</comment>
<dbReference type="SUPFAM" id="SSF51412">
    <property type="entry name" value="Inosine monophosphate dehydrogenase (IMPDH)"/>
    <property type="match status" value="1"/>
</dbReference>
<sequence length="488" mass="51808">MFTEKLTIPTALTFDDVLLVPAASTVEPNDADVHTIFSRRIPLNIPIVSSAMDTVTEGEMAIALARLGGLGVIHRNMHPEREVDEVVRVKRAEDLIERDVLKVGPDATLAEVEEMMNKYGIGGVPVIEDDRLIGIVSRRDIRAIVHRRGKEPIRTIMTQSPITAREDVTAEAALETMYANKVERLPVTNGDQRLLGIITMQDILEKRSYPQANRDQSGSLRVAAAVGPFDFDRAMMLDEAGVDALVVDCAHGHNLNVVKAVSEIKGSVRADVVAGNIATAAAATELSDYVDGLKVGIGPGSICTTRIVAGVGVPQVTAIASVAEVASPLGIPVIADGGVRYSGDIAKAIAAGATSVMMGSLLAGTDEAPGRVIAIQGRKYKQYRGMGSLGVMSGGESSDRYFQKKGIGRTKYVPEGVEGAIPYVGNVADVVYQLVGGLKSSMGYTGSATVDDLRKNGHFVRITAAGMGESHPHNILITDEAPNYRLMG</sequence>
<dbReference type="FunFam" id="3.20.20.70:FF:000003">
    <property type="entry name" value="GMP reductase"/>
    <property type="match status" value="1"/>
</dbReference>
<evidence type="ECO:0000256" key="11">
    <source>
        <dbReference type="ARBA" id="ARBA00023122"/>
    </source>
</evidence>
<dbReference type="HAMAP" id="MF_01964">
    <property type="entry name" value="IMPDH"/>
    <property type="match status" value="1"/>
</dbReference>
<evidence type="ECO:0000256" key="4">
    <source>
        <dbReference type="ARBA" id="ARBA00022723"/>
    </source>
</evidence>
<evidence type="ECO:0000256" key="3">
    <source>
        <dbReference type="ARBA" id="ARBA00011881"/>
    </source>
</evidence>
<dbReference type="CDD" id="cd00381">
    <property type="entry name" value="IMPDH"/>
    <property type="match status" value="1"/>
</dbReference>
<keyword evidence="11 19" id="KW-0129">CBS domain</keyword>
<feature type="binding site" evidence="14">
    <location>
        <position position="470"/>
    </location>
    <ligand>
        <name>K(+)</name>
        <dbReference type="ChEBI" id="CHEBI:29103"/>
        <note>ligand shared between two tetrameric partners</note>
    </ligand>
</feature>
<dbReference type="PANTHER" id="PTHR11911">
    <property type="entry name" value="INOSINE-5-MONOPHOSPHATE DEHYDROGENASE RELATED"/>
    <property type="match status" value="1"/>
</dbReference>
<dbReference type="Proteomes" id="UP000292580">
    <property type="component" value="Unassembled WGS sequence"/>
</dbReference>
<dbReference type="InterPro" id="IPR001093">
    <property type="entry name" value="IMP_DH_GMPRt"/>
</dbReference>
<dbReference type="GO" id="GO:0009086">
    <property type="term" value="P:methionine biosynthetic process"/>
    <property type="evidence" value="ECO:0007669"/>
    <property type="project" value="UniProtKB-KW"/>
</dbReference>
<feature type="binding site" evidence="14">
    <location>
        <position position="471"/>
    </location>
    <ligand>
        <name>K(+)</name>
        <dbReference type="ChEBI" id="CHEBI:29103"/>
        <note>ligand shared between two tetrameric partners</note>
    </ligand>
</feature>
<evidence type="ECO:0000256" key="16">
    <source>
        <dbReference type="PIRSR" id="PIRSR000130-2"/>
    </source>
</evidence>
<keyword evidence="5" id="KW-0677">Repeat</keyword>
<dbReference type="SMART" id="SM00116">
    <property type="entry name" value="CBS"/>
    <property type="match status" value="2"/>
</dbReference>
<feature type="domain" description="CBS" evidence="22">
    <location>
        <begin position="157"/>
        <end position="213"/>
    </location>
</feature>
<evidence type="ECO:0000256" key="6">
    <source>
        <dbReference type="ARBA" id="ARBA00022749"/>
    </source>
</evidence>
<feature type="active site" description="Proton acceptor" evidence="14 15">
    <location>
        <position position="400"/>
    </location>
</feature>
<comment type="caution">
    <text evidence="14">Lacks conserved residue(s) required for the propagation of feature annotation.</text>
</comment>
<evidence type="ECO:0000256" key="2">
    <source>
        <dbReference type="ARBA" id="ARBA00005502"/>
    </source>
</evidence>
<feature type="binding site" evidence="14 16">
    <location>
        <position position="301"/>
    </location>
    <ligand>
        <name>IMP</name>
        <dbReference type="ChEBI" id="CHEBI:58053"/>
    </ligand>
</feature>
<evidence type="ECO:0000256" key="8">
    <source>
        <dbReference type="ARBA" id="ARBA00022958"/>
    </source>
</evidence>
<dbReference type="InterPro" id="IPR013785">
    <property type="entry name" value="Aldolase_TIM"/>
</dbReference>
<dbReference type="SMART" id="SM01240">
    <property type="entry name" value="IMPDH"/>
    <property type="match status" value="1"/>
</dbReference>
<proteinExistence type="inferred from homology"/>
<evidence type="ECO:0000256" key="14">
    <source>
        <dbReference type="HAMAP-Rule" id="MF_01964"/>
    </source>
</evidence>
<dbReference type="PIRSF" id="PIRSF000130">
    <property type="entry name" value="IMPDH"/>
    <property type="match status" value="1"/>
</dbReference>
<evidence type="ECO:0000256" key="18">
    <source>
        <dbReference type="PIRSR" id="PIRSR000130-4"/>
    </source>
</evidence>
<dbReference type="GO" id="GO:0046872">
    <property type="term" value="F:metal ion binding"/>
    <property type="evidence" value="ECO:0007669"/>
    <property type="project" value="UniProtKB-UniRule"/>
</dbReference>
<feature type="binding site" evidence="17">
    <location>
        <begin position="248"/>
        <end position="250"/>
    </location>
    <ligand>
        <name>NAD(+)</name>
        <dbReference type="ChEBI" id="CHEBI:57540"/>
    </ligand>
</feature>
<dbReference type="GO" id="GO:0006177">
    <property type="term" value="P:GMP biosynthetic process"/>
    <property type="evidence" value="ECO:0007669"/>
    <property type="project" value="UniProtKB-UniRule"/>
</dbReference>
<keyword evidence="12" id="KW-0028">Amino-acid biosynthesis</keyword>
<dbReference type="UniPathway" id="UPA00601">
    <property type="reaction ID" value="UER00295"/>
</dbReference>
<evidence type="ECO:0000259" key="22">
    <source>
        <dbReference type="PROSITE" id="PS51371"/>
    </source>
</evidence>
<dbReference type="NCBIfam" id="TIGR01302">
    <property type="entry name" value="IMP_dehydrog"/>
    <property type="match status" value="1"/>
</dbReference>
<dbReference type="AlphaFoldDB" id="A0A483CQ88"/>
<dbReference type="InterPro" id="IPR005990">
    <property type="entry name" value="IMP_DH"/>
</dbReference>
<organism evidence="23 24">
    <name type="scientific">Methanofollis fontis</name>
    <dbReference type="NCBI Taxonomy" id="2052832"/>
    <lineage>
        <taxon>Archaea</taxon>
        <taxon>Methanobacteriati</taxon>
        <taxon>Methanobacteriota</taxon>
        <taxon>Stenosarchaea group</taxon>
        <taxon>Methanomicrobia</taxon>
        <taxon>Methanomicrobiales</taxon>
        <taxon>Methanomicrobiaceae</taxon>
        <taxon>Methanofollis</taxon>
    </lineage>
</organism>
<feature type="binding site" description="in other chain" evidence="14 18">
    <location>
        <position position="298"/>
    </location>
    <ligand>
        <name>K(+)</name>
        <dbReference type="ChEBI" id="CHEBI:29103"/>
        <note>ligand shared between two tetrameric partners</note>
    </ligand>
</feature>
<evidence type="ECO:0000256" key="12">
    <source>
        <dbReference type="ARBA" id="ARBA00023167"/>
    </source>
</evidence>
<evidence type="ECO:0000256" key="19">
    <source>
        <dbReference type="PROSITE-ProRule" id="PRU00703"/>
    </source>
</evidence>
<feature type="binding site" evidence="14 16">
    <location>
        <begin position="383"/>
        <end position="387"/>
    </location>
    <ligand>
        <name>IMP</name>
        <dbReference type="ChEBI" id="CHEBI:58053"/>
    </ligand>
</feature>
<feature type="binding site" evidence="14 17">
    <location>
        <begin position="296"/>
        <end position="298"/>
    </location>
    <ligand>
        <name>NAD(+)</name>
        <dbReference type="ChEBI" id="CHEBI:57540"/>
    </ligand>
</feature>
<evidence type="ECO:0000313" key="24">
    <source>
        <dbReference type="Proteomes" id="UP000292580"/>
    </source>
</evidence>
<comment type="cofactor">
    <cofactor evidence="1 14">
        <name>K(+)</name>
        <dbReference type="ChEBI" id="CHEBI:29103"/>
    </cofactor>
</comment>
<evidence type="ECO:0000256" key="7">
    <source>
        <dbReference type="ARBA" id="ARBA00022755"/>
    </source>
</evidence>
<dbReference type="GO" id="GO:0003938">
    <property type="term" value="F:IMP dehydrogenase activity"/>
    <property type="evidence" value="ECO:0007669"/>
    <property type="project" value="UniProtKB-UniRule"/>
</dbReference>
<dbReference type="CDD" id="cd04601">
    <property type="entry name" value="CBS_pair_IMPDH"/>
    <property type="match status" value="1"/>
</dbReference>
<keyword evidence="4 14" id="KW-0479">Metal-binding</keyword>
<comment type="subunit">
    <text evidence="3 14">Homotetramer.</text>
</comment>
<dbReference type="Pfam" id="PF00478">
    <property type="entry name" value="IMPDH"/>
    <property type="match status" value="1"/>
</dbReference>
<comment type="function">
    <text evidence="14">Catalyzes the conversion of inosine 5'-phosphate (IMP) to xanthosine 5'-phosphate (XMP), the first committed and rate-limiting step in the de novo synthesis of guanine nucleotides, and therefore plays an important role in the regulation of cell growth.</text>
</comment>
<gene>
    <name evidence="14" type="primary">guaB</name>
    <name evidence="23" type="ORF">CUJ86_11450</name>
</gene>
<feature type="binding site" description="in other chain" evidence="14 18">
    <location>
        <position position="300"/>
    </location>
    <ligand>
        <name>K(+)</name>
        <dbReference type="ChEBI" id="CHEBI:29103"/>
        <note>ligand shared between two tetrameric partners</note>
    </ligand>
</feature>
<evidence type="ECO:0000256" key="10">
    <source>
        <dbReference type="ARBA" id="ARBA00023027"/>
    </source>
</evidence>
<evidence type="ECO:0000256" key="9">
    <source>
        <dbReference type="ARBA" id="ARBA00023002"/>
    </source>
</evidence>
<evidence type="ECO:0000313" key="23">
    <source>
        <dbReference type="EMBL" id="TAJ43250.1"/>
    </source>
</evidence>
<comment type="pathway">
    <text evidence="14 21">Purine metabolism; XMP biosynthesis via de novo pathway; XMP from IMP: step 1/1.</text>
</comment>
<dbReference type="GO" id="GO:0006183">
    <property type="term" value="P:GTP biosynthetic process"/>
    <property type="evidence" value="ECO:0007669"/>
    <property type="project" value="TreeGrafter"/>
</dbReference>
<evidence type="ECO:0000256" key="13">
    <source>
        <dbReference type="ARBA" id="ARBA00048028"/>
    </source>
</evidence>
<feature type="binding site" evidence="14 16">
    <location>
        <position position="415"/>
    </location>
    <ligand>
        <name>IMP</name>
        <dbReference type="ChEBI" id="CHEBI:58053"/>
    </ligand>
</feature>
<feature type="binding site" evidence="14">
    <location>
        <position position="469"/>
    </location>
    <ligand>
        <name>K(+)</name>
        <dbReference type="ChEBI" id="CHEBI:29103"/>
        <note>ligand shared between two tetrameric partners</note>
    </ligand>
</feature>
<dbReference type="Pfam" id="PF00571">
    <property type="entry name" value="CBS"/>
    <property type="match status" value="2"/>
</dbReference>
<dbReference type="InterPro" id="IPR046342">
    <property type="entry name" value="CBS_dom_sf"/>
</dbReference>
<evidence type="ECO:0000256" key="1">
    <source>
        <dbReference type="ARBA" id="ARBA00001958"/>
    </source>
</evidence>
<dbReference type="InterPro" id="IPR015875">
    <property type="entry name" value="IMP_DH/GMP_Rdtase_CS"/>
</dbReference>
<keyword evidence="9 14" id="KW-0560">Oxidoreductase</keyword>
<dbReference type="Gene3D" id="3.20.20.70">
    <property type="entry name" value="Aldolase class I"/>
    <property type="match status" value="1"/>
</dbReference>
<protein>
    <recommendedName>
        <fullName evidence="14 21">Inosine-5'-monophosphate dehydrogenase</fullName>
        <shortName evidence="14">IMP dehydrogenase</shortName>
        <shortName evidence="14">IMPD</shortName>
        <shortName evidence="14">IMPDH</shortName>
        <ecNumber evidence="14 21">1.1.1.205</ecNumber>
    </recommendedName>
</protein>
<dbReference type="PANTHER" id="PTHR11911:SF111">
    <property type="entry name" value="INOSINE-5'-MONOPHOSPHATE DEHYDROGENASE"/>
    <property type="match status" value="1"/>
</dbReference>
<keyword evidence="24" id="KW-1185">Reference proteome</keyword>
<dbReference type="GO" id="GO:0000166">
    <property type="term" value="F:nucleotide binding"/>
    <property type="evidence" value="ECO:0007669"/>
    <property type="project" value="UniProtKB-UniRule"/>
</dbReference>
<comment type="activity regulation">
    <text evidence="14">Mycophenolic acid (MPA) is a non-competitive inhibitor that prevents formation of the closed enzyme conformation by binding to the same site as the amobile flap. In contrast, mizoribine monophosphate (MZP) is a competitive inhibitor that induces the closed conformation. MPA is a potent inhibitor of mammalian IMPDHs but a poor inhibitor of the bacterial enzymes. MZP is a more potent inhibitor of bacterial IMPDH.</text>
</comment>
<feature type="binding site" evidence="14 16">
    <location>
        <begin position="336"/>
        <end position="338"/>
    </location>
    <ligand>
        <name>IMP</name>
        <dbReference type="ChEBI" id="CHEBI:58053"/>
    </ligand>
</feature>
<feature type="binding site" evidence="14">
    <location>
        <position position="248"/>
    </location>
    <ligand>
        <name>NAD(+)</name>
        <dbReference type="ChEBI" id="CHEBI:57540"/>
    </ligand>
</feature>
<feature type="active site" description="Thioimidate intermediate" evidence="14 15">
    <location>
        <position position="303"/>
    </location>
</feature>
<keyword evidence="12" id="KW-0486">Methionine biosynthesis</keyword>
<reference evidence="23 24" key="1">
    <citation type="submission" date="2017-11" db="EMBL/GenBank/DDBJ databases">
        <title>Isolation and Characterization of Methanofollis Species from Methane Seep Offshore SW Taiwan.</title>
        <authorList>
            <person name="Teng N.-H."/>
            <person name="Lai M.-C."/>
            <person name="Chen S.-C."/>
        </authorList>
    </citation>
    <scope>NUCLEOTIDE SEQUENCE [LARGE SCALE GENOMIC DNA]</scope>
    <source>
        <strain evidence="23 24">FWC-SCC2</strain>
    </source>
</reference>
<evidence type="ECO:0000256" key="15">
    <source>
        <dbReference type="PIRSR" id="PIRSR000130-1"/>
    </source>
</evidence>
<dbReference type="SUPFAM" id="SSF54631">
    <property type="entry name" value="CBS-domain pair"/>
    <property type="match status" value="1"/>
</dbReference>
<keyword evidence="6 14" id="KW-0332">GMP biosynthesis</keyword>
<dbReference type="EMBL" id="PGCL01000009">
    <property type="protein sequence ID" value="TAJ43250.1"/>
    <property type="molecule type" value="Genomic_DNA"/>
</dbReference>
<evidence type="ECO:0000256" key="20">
    <source>
        <dbReference type="RuleBase" id="RU003927"/>
    </source>
</evidence>
<comment type="catalytic activity">
    <reaction evidence="13 14 21">
        <text>IMP + NAD(+) + H2O = XMP + NADH + H(+)</text>
        <dbReference type="Rhea" id="RHEA:11708"/>
        <dbReference type="ChEBI" id="CHEBI:15377"/>
        <dbReference type="ChEBI" id="CHEBI:15378"/>
        <dbReference type="ChEBI" id="CHEBI:57464"/>
        <dbReference type="ChEBI" id="CHEBI:57540"/>
        <dbReference type="ChEBI" id="CHEBI:57945"/>
        <dbReference type="ChEBI" id="CHEBI:58053"/>
        <dbReference type="EC" id="1.1.1.205"/>
    </reaction>
</comment>
<accession>A0A483CQ88</accession>
<keyword evidence="10 14" id="KW-0520">NAD</keyword>
<feature type="binding site" description="in other chain" evidence="14 18">
    <location>
        <position position="303"/>
    </location>
    <ligand>
        <name>K(+)</name>
        <dbReference type="ChEBI" id="CHEBI:29103"/>
        <note>ligand shared between two tetrameric partners</note>
    </ligand>
</feature>
<keyword evidence="7 14" id="KW-0658">Purine biosynthesis</keyword>
<dbReference type="PROSITE" id="PS51371">
    <property type="entry name" value="CBS"/>
    <property type="match status" value="2"/>
</dbReference>
<keyword evidence="8 14" id="KW-0630">Potassium</keyword>
<evidence type="ECO:0000256" key="21">
    <source>
        <dbReference type="RuleBase" id="RU003928"/>
    </source>
</evidence>
<dbReference type="InterPro" id="IPR000644">
    <property type="entry name" value="CBS_dom"/>
</dbReference>
<dbReference type="RefSeq" id="WP_130647710.1">
    <property type="nucleotide sequence ID" value="NZ_PGCL01000009.1"/>
</dbReference>
<name>A0A483CQ88_9EURY</name>
<dbReference type="PROSITE" id="PS00487">
    <property type="entry name" value="IMP_DH_GMP_RED"/>
    <property type="match status" value="1"/>
</dbReference>
<comment type="caution">
    <text evidence="23">The sequence shown here is derived from an EMBL/GenBank/DDBJ whole genome shotgun (WGS) entry which is preliminary data.</text>
</comment>
<feature type="binding site" evidence="14 16">
    <location>
        <begin position="359"/>
        <end position="360"/>
    </location>
    <ligand>
        <name>IMP</name>
        <dbReference type="ChEBI" id="CHEBI:58053"/>
    </ligand>
</feature>
<feature type="domain" description="CBS" evidence="22">
    <location>
        <begin position="96"/>
        <end position="151"/>
    </location>
</feature>